<reference evidence="1" key="1">
    <citation type="journal article" date="2018" name="DNA Res.">
        <title>Multiple hybrid de novo genome assembly of finger millet, an orphan allotetraploid crop.</title>
        <authorList>
            <person name="Hatakeyama M."/>
            <person name="Aluri S."/>
            <person name="Balachadran M.T."/>
            <person name="Sivarajan S.R."/>
            <person name="Patrignani A."/>
            <person name="Gruter S."/>
            <person name="Poveda L."/>
            <person name="Shimizu-Inatsugi R."/>
            <person name="Baeten J."/>
            <person name="Francoijs K.J."/>
            <person name="Nataraja K.N."/>
            <person name="Reddy Y.A.N."/>
            <person name="Phadnis S."/>
            <person name="Ravikumar R.L."/>
            <person name="Schlapbach R."/>
            <person name="Sreeman S.M."/>
            <person name="Shimizu K.K."/>
        </authorList>
    </citation>
    <scope>NUCLEOTIDE SEQUENCE</scope>
</reference>
<gene>
    <name evidence="1" type="primary">ga08111</name>
    <name evidence="1" type="ORF">PR202_ga08111</name>
</gene>
<reference evidence="1" key="2">
    <citation type="submission" date="2021-12" db="EMBL/GenBank/DDBJ databases">
        <title>Resequencing data analysis of finger millet.</title>
        <authorList>
            <person name="Hatakeyama M."/>
            <person name="Aluri S."/>
            <person name="Balachadran M.T."/>
            <person name="Sivarajan S.R."/>
            <person name="Poveda L."/>
            <person name="Shimizu-Inatsugi R."/>
            <person name="Schlapbach R."/>
            <person name="Sreeman S.M."/>
            <person name="Shimizu K.K."/>
        </authorList>
    </citation>
    <scope>NUCLEOTIDE SEQUENCE</scope>
</reference>
<proteinExistence type="predicted"/>
<sequence>MRKGLNSLIILGAWILWKHRNSCVFEGDHSSIQKLMSDFSNEKQLWHLAGARLLQALGPGEELN</sequence>
<name>A0AAV5C1Q9_ELECO</name>
<protein>
    <submittedName>
        <fullName evidence="1">Uncharacterized protein</fullName>
    </submittedName>
</protein>
<evidence type="ECO:0000313" key="1">
    <source>
        <dbReference type="EMBL" id="GJM91707.1"/>
    </source>
</evidence>
<dbReference type="EMBL" id="BQKI01000003">
    <property type="protein sequence ID" value="GJM91707.1"/>
    <property type="molecule type" value="Genomic_DNA"/>
</dbReference>
<organism evidence="1 2">
    <name type="scientific">Eleusine coracana subsp. coracana</name>
    <dbReference type="NCBI Taxonomy" id="191504"/>
    <lineage>
        <taxon>Eukaryota</taxon>
        <taxon>Viridiplantae</taxon>
        <taxon>Streptophyta</taxon>
        <taxon>Embryophyta</taxon>
        <taxon>Tracheophyta</taxon>
        <taxon>Spermatophyta</taxon>
        <taxon>Magnoliopsida</taxon>
        <taxon>Liliopsida</taxon>
        <taxon>Poales</taxon>
        <taxon>Poaceae</taxon>
        <taxon>PACMAD clade</taxon>
        <taxon>Chloridoideae</taxon>
        <taxon>Cynodonteae</taxon>
        <taxon>Eleusininae</taxon>
        <taxon>Eleusine</taxon>
    </lineage>
</organism>
<accession>A0AAV5C1Q9</accession>
<dbReference type="Proteomes" id="UP001054889">
    <property type="component" value="Unassembled WGS sequence"/>
</dbReference>
<comment type="caution">
    <text evidence="1">The sequence shown here is derived from an EMBL/GenBank/DDBJ whole genome shotgun (WGS) entry which is preliminary data.</text>
</comment>
<keyword evidence="2" id="KW-1185">Reference proteome</keyword>
<evidence type="ECO:0000313" key="2">
    <source>
        <dbReference type="Proteomes" id="UP001054889"/>
    </source>
</evidence>
<dbReference type="AlphaFoldDB" id="A0AAV5C1Q9"/>